<dbReference type="EMBL" id="FQVI01000017">
    <property type="protein sequence ID" value="SHF22363.1"/>
    <property type="molecule type" value="Genomic_DNA"/>
</dbReference>
<dbReference type="AlphaFoldDB" id="A0A1M4ZWF0"/>
<dbReference type="GO" id="GO:0008757">
    <property type="term" value="F:S-adenosylmethionine-dependent methyltransferase activity"/>
    <property type="evidence" value="ECO:0007669"/>
    <property type="project" value="InterPro"/>
</dbReference>
<keyword evidence="3" id="KW-0949">S-adenosyl-L-methionine</keyword>
<dbReference type="CDD" id="cd02440">
    <property type="entry name" value="AdoMet_MTases"/>
    <property type="match status" value="1"/>
</dbReference>
<accession>A0A1M4ZWF0</accession>
<dbReference type="STRING" id="1122155.SAMN02745158_02932"/>
<dbReference type="RefSeq" id="WP_072853070.1">
    <property type="nucleotide sequence ID" value="NZ_FQVI01000017.1"/>
</dbReference>
<evidence type="ECO:0000256" key="1">
    <source>
        <dbReference type="ARBA" id="ARBA00022603"/>
    </source>
</evidence>
<protein>
    <submittedName>
        <fullName evidence="5">Ubiquinone/menaquinone biosynthesis C-methylase UbiE</fullName>
    </submittedName>
</protein>
<keyword evidence="2" id="KW-0808">Transferase</keyword>
<gene>
    <name evidence="5" type="ORF">SAMN02745158_02932</name>
</gene>
<dbReference type="Proteomes" id="UP000184245">
    <property type="component" value="Unassembled WGS sequence"/>
</dbReference>
<name>A0A1M4ZWF0_9CLOT</name>
<dbReference type="Gene3D" id="3.40.50.150">
    <property type="entry name" value="Vaccinia Virus protein VP39"/>
    <property type="match status" value="1"/>
</dbReference>
<keyword evidence="5" id="KW-0830">Ubiquinone</keyword>
<dbReference type="PANTHER" id="PTHR43464">
    <property type="entry name" value="METHYLTRANSFERASE"/>
    <property type="match status" value="1"/>
</dbReference>
<dbReference type="PANTHER" id="PTHR43464:SF19">
    <property type="entry name" value="UBIQUINONE BIOSYNTHESIS O-METHYLTRANSFERASE, MITOCHONDRIAL"/>
    <property type="match status" value="1"/>
</dbReference>
<organism evidence="5 6">
    <name type="scientific">Lactonifactor longoviformis DSM 17459</name>
    <dbReference type="NCBI Taxonomy" id="1122155"/>
    <lineage>
        <taxon>Bacteria</taxon>
        <taxon>Bacillati</taxon>
        <taxon>Bacillota</taxon>
        <taxon>Clostridia</taxon>
        <taxon>Eubacteriales</taxon>
        <taxon>Clostridiaceae</taxon>
        <taxon>Lactonifactor</taxon>
    </lineage>
</organism>
<keyword evidence="6" id="KW-1185">Reference proteome</keyword>
<evidence type="ECO:0000256" key="2">
    <source>
        <dbReference type="ARBA" id="ARBA00022679"/>
    </source>
</evidence>
<dbReference type="SUPFAM" id="SSF53335">
    <property type="entry name" value="S-adenosyl-L-methionine-dependent methyltransferases"/>
    <property type="match status" value="1"/>
</dbReference>
<dbReference type="GO" id="GO:0032259">
    <property type="term" value="P:methylation"/>
    <property type="evidence" value="ECO:0007669"/>
    <property type="project" value="UniProtKB-KW"/>
</dbReference>
<dbReference type="Pfam" id="PF08241">
    <property type="entry name" value="Methyltransf_11"/>
    <property type="match status" value="1"/>
</dbReference>
<keyword evidence="1 5" id="KW-0489">Methyltransferase</keyword>
<dbReference type="InterPro" id="IPR029063">
    <property type="entry name" value="SAM-dependent_MTases_sf"/>
</dbReference>
<reference evidence="5 6" key="1">
    <citation type="submission" date="2016-11" db="EMBL/GenBank/DDBJ databases">
        <authorList>
            <person name="Jaros S."/>
            <person name="Januszkiewicz K."/>
            <person name="Wedrychowicz H."/>
        </authorList>
    </citation>
    <scope>NUCLEOTIDE SEQUENCE [LARGE SCALE GENOMIC DNA]</scope>
    <source>
        <strain evidence="5 6">DSM 17459</strain>
    </source>
</reference>
<feature type="domain" description="Methyltransferase type 11" evidence="4">
    <location>
        <begin position="47"/>
        <end position="141"/>
    </location>
</feature>
<evidence type="ECO:0000256" key="3">
    <source>
        <dbReference type="ARBA" id="ARBA00022691"/>
    </source>
</evidence>
<evidence type="ECO:0000259" key="4">
    <source>
        <dbReference type="Pfam" id="PF08241"/>
    </source>
</evidence>
<dbReference type="InterPro" id="IPR013216">
    <property type="entry name" value="Methyltransf_11"/>
</dbReference>
<proteinExistence type="predicted"/>
<evidence type="ECO:0000313" key="6">
    <source>
        <dbReference type="Proteomes" id="UP000184245"/>
    </source>
</evidence>
<evidence type="ECO:0000313" key="5">
    <source>
        <dbReference type="EMBL" id="SHF22363.1"/>
    </source>
</evidence>
<sequence>MKENKYDQKVFFEKYSKMHRSVQGLDGAGEWRELKKLIPDLRGKRVLDLGCGYGWHCIYASSCGAGYVLGTDISEKMLEVAREKSGHLDIDYLQCPMEELRLTESSFDVVISSLAFHYIEAFKEIAENIWKWLAPGGSLVFSVEHPVFTAYGTQDWYYDGNGEILHFPVDNYYYEGKRDAVFLGEHVTKYHRTLTAYLNTLLDCGFTIRHIVEPMPPEDMLELPGMADEMRRPMMLLVSAEKEEKR</sequence>
<dbReference type="OrthoDB" id="9791837at2"/>